<keyword evidence="4" id="KW-1185">Reference proteome</keyword>
<dbReference type="Proteomes" id="UP000030669">
    <property type="component" value="Unassembled WGS sequence"/>
</dbReference>
<dbReference type="HOGENOM" id="CLU_733734_0_0_1"/>
<dbReference type="RefSeq" id="XP_007867988.1">
    <property type="nucleotide sequence ID" value="XM_007869797.1"/>
</dbReference>
<gene>
    <name evidence="3" type="ORF">GLOTRDRAFT_94863</name>
</gene>
<keyword evidence="2" id="KW-0732">Signal</keyword>
<sequence>MVSFTVVIASILVISPALGAPDPIELPATILHVIFPPELKYLPTDLSPPLLEGTASTPTAATVSARSVGTTTEEGLKNGLQFITQEFFGRSGPDHKERRSLASDALKIAKKYGPKAVEALGPLATDLAGHIFDSGYSTSDASAQPTTPPQRRSVASTMIKVAEKYGPDVAKVLEPVASHLAEKAFGSGSSTSDASAQPTAAPAHRRSVASTIGKVAEKYGPEVAKALEPLASKLAEHVLGSGSSTSDAGSTTARPQRRSLGDKGLEGSAIAPGIEPSIASGTGGIPCANPDTAALKARSAASILGDLVEKFGPEVVDGIQSLLSGGSSDGSVLPAGASTPLLGPLLKRNARTCMDIDLKQGAEDLLPLLGGILGGEE</sequence>
<evidence type="ECO:0000256" key="1">
    <source>
        <dbReference type="SAM" id="MobiDB-lite"/>
    </source>
</evidence>
<protein>
    <submittedName>
        <fullName evidence="3">Uncharacterized protein</fullName>
    </submittedName>
</protein>
<proteinExistence type="predicted"/>
<feature type="chain" id="PRO_5004544555" evidence="2">
    <location>
        <begin position="20"/>
        <end position="377"/>
    </location>
</feature>
<evidence type="ECO:0000256" key="2">
    <source>
        <dbReference type="SAM" id="SignalP"/>
    </source>
</evidence>
<dbReference type="KEGG" id="gtr:GLOTRDRAFT_94863"/>
<accession>S7RHC6</accession>
<evidence type="ECO:0000313" key="3">
    <source>
        <dbReference type="EMBL" id="EPQ53685.1"/>
    </source>
</evidence>
<feature type="region of interest" description="Disordered" evidence="1">
    <location>
        <begin position="239"/>
        <end position="267"/>
    </location>
</feature>
<dbReference type="GeneID" id="19309644"/>
<dbReference type="EMBL" id="KB469305">
    <property type="protein sequence ID" value="EPQ53685.1"/>
    <property type="molecule type" value="Genomic_DNA"/>
</dbReference>
<organism evidence="3 4">
    <name type="scientific">Gloeophyllum trabeum (strain ATCC 11539 / FP-39264 / Madison 617)</name>
    <name type="common">Brown rot fungus</name>
    <dbReference type="NCBI Taxonomy" id="670483"/>
    <lineage>
        <taxon>Eukaryota</taxon>
        <taxon>Fungi</taxon>
        <taxon>Dikarya</taxon>
        <taxon>Basidiomycota</taxon>
        <taxon>Agaricomycotina</taxon>
        <taxon>Agaricomycetes</taxon>
        <taxon>Gloeophyllales</taxon>
        <taxon>Gloeophyllaceae</taxon>
        <taxon>Gloeophyllum</taxon>
    </lineage>
</organism>
<feature type="region of interest" description="Disordered" evidence="1">
    <location>
        <begin position="184"/>
        <end position="207"/>
    </location>
</feature>
<name>S7RHC6_GLOTA</name>
<reference evidence="3 4" key="1">
    <citation type="journal article" date="2012" name="Science">
        <title>The Paleozoic origin of enzymatic lignin decomposition reconstructed from 31 fungal genomes.</title>
        <authorList>
            <person name="Floudas D."/>
            <person name="Binder M."/>
            <person name="Riley R."/>
            <person name="Barry K."/>
            <person name="Blanchette R.A."/>
            <person name="Henrissat B."/>
            <person name="Martinez A.T."/>
            <person name="Otillar R."/>
            <person name="Spatafora J.W."/>
            <person name="Yadav J.S."/>
            <person name="Aerts A."/>
            <person name="Benoit I."/>
            <person name="Boyd A."/>
            <person name="Carlson A."/>
            <person name="Copeland A."/>
            <person name="Coutinho P.M."/>
            <person name="de Vries R.P."/>
            <person name="Ferreira P."/>
            <person name="Findley K."/>
            <person name="Foster B."/>
            <person name="Gaskell J."/>
            <person name="Glotzer D."/>
            <person name="Gorecki P."/>
            <person name="Heitman J."/>
            <person name="Hesse C."/>
            <person name="Hori C."/>
            <person name="Igarashi K."/>
            <person name="Jurgens J.A."/>
            <person name="Kallen N."/>
            <person name="Kersten P."/>
            <person name="Kohler A."/>
            <person name="Kuees U."/>
            <person name="Kumar T.K.A."/>
            <person name="Kuo A."/>
            <person name="LaButti K."/>
            <person name="Larrondo L.F."/>
            <person name="Lindquist E."/>
            <person name="Ling A."/>
            <person name="Lombard V."/>
            <person name="Lucas S."/>
            <person name="Lundell T."/>
            <person name="Martin R."/>
            <person name="McLaughlin D.J."/>
            <person name="Morgenstern I."/>
            <person name="Morin E."/>
            <person name="Murat C."/>
            <person name="Nagy L.G."/>
            <person name="Nolan M."/>
            <person name="Ohm R.A."/>
            <person name="Patyshakuliyeva A."/>
            <person name="Rokas A."/>
            <person name="Ruiz-Duenas F.J."/>
            <person name="Sabat G."/>
            <person name="Salamov A."/>
            <person name="Samejima M."/>
            <person name="Schmutz J."/>
            <person name="Slot J.C."/>
            <person name="St John F."/>
            <person name="Stenlid J."/>
            <person name="Sun H."/>
            <person name="Sun S."/>
            <person name="Syed K."/>
            <person name="Tsang A."/>
            <person name="Wiebenga A."/>
            <person name="Young D."/>
            <person name="Pisabarro A."/>
            <person name="Eastwood D.C."/>
            <person name="Martin F."/>
            <person name="Cullen D."/>
            <person name="Grigoriev I.V."/>
            <person name="Hibbett D.S."/>
        </authorList>
    </citation>
    <scope>NUCLEOTIDE SEQUENCE [LARGE SCALE GENOMIC DNA]</scope>
    <source>
        <strain evidence="3 4">ATCC 11539</strain>
    </source>
</reference>
<feature type="compositionally biased region" description="Low complexity" evidence="1">
    <location>
        <begin position="240"/>
        <end position="253"/>
    </location>
</feature>
<evidence type="ECO:0000313" key="4">
    <source>
        <dbReference type="Proteomes" id="UP000030669"/>
    </source>
</evidence>
<feature type="compositionally biased region" description="Polar residues" evidence="1">
    <location>
        <begin position="187"/>
        <end position="198"/>
    </location>
</feature>
<dbReference type="AlphaFoldDB" id="S7RHC6"/>
<feature type="signal peptide" evidence="2">
    <location>
        <begin position="1"/>
        <end position="19"/>
    </location>
</feature>